<evidence type="ECO:0000256" key="5">
    <source>
        <dbReference type="ARBA" id="ARBA00023172"/>
    </source>
</evidence>
<proteinExistence type="inferred from homology"/>
<dbReference type="GO" id="GO:0003677">
    <property type="term" value="F:DNA binding"/>
    <property type="evidence" value="ECO:0007669"/>
    <property type="project" value="UniProtKB-KW"/>
</dbReference>
<accession>Q5H3K6</accession>
<reference evidence="8 9" key="1">
    <citation type="journal article" date="2005" name="Nucleic Acids Res.">
        <title>The genome sequence of Xanthomonas oryzae pathovar oryzae KACC10331, the bacterial blight pathogen of rice.</title>
        <authorList>
            <person name="Lee B.M."/>
            <person name="Park Y.J."/>
            <person name="Park D.S."/>
            <person name="Kang H.W."/>
            <person name="Kim J.G."/>
            <person name="Song E.S."/>
            <person name="Park I.C."/>
            <person name="Yoon U.H."/>
            <person name="Hahn J.H."/>
            <person name="Koo B.S."/>
            <person name="Lee G.B."/>
            <person name="Kim H."/>
            <person name="Park H.S."/>
            <person name="Yoon K.O."/>
            <person name="Kim J.H."/>
            <person name="Jung C.H."/>
            <person name="Koh N.H."/>
            <person name="Seo J.S."/>
            <person name="Go S.J."/>
        </authorList>
    </citation>
    <scope>NUCLEOTIDE SEQUENCE [LARGE SCALE GENOMIC DNA]</scope>
    <source>
        <strain evidence="9">KACC10331 / KXO85</strain>
    </source>
</reference>
<evidence type="ECO:0000313" key="8">
    <source>
        <dbReference type="EMBL" id="AAW74465.1"/>
    </source>
</evidence>
<dbReference type="PANTHER" id="PTHR35604:SF2">
    <property type="entry name" value="TRANSPOSASE INSH FOR INSERTION SEQUENCE ELEMENT IS5A-RELATED"/>
    <property type="match status" value="1"/>
</dbReference>
<dbReference type="GO" id="GO:0006313">
    <property type="term" value="P:DNA transposition"/>
    <property type="evidence" value="ECO:0007669"/>
    <property type="project" value="InterPro"/>
</dbReference>
<dbReference type="InterPro" id="IPR008490">
    <property type="entry name" value="Transposase_InsH_N"/>
</dbReference>
<dbReference type="Pfam" id="PF05598">
    <property type="entry name" value="DUF772"/>
    <property type="match status" value="1"/>
</dbReference>
<organism evidence="8 9">
    <name type="scientific">Xanthomonas oryzae pv. oryzae (strain KACC10331 / KXO85)</name>
    <dbReference type="NCBI Taxonomy" id="291331"/>
    <lineage>
        <taxon>Bacteria</taxon>
        <taxon>Pseudomonadati</taxon>
        <taxon>Pseudomonadota</taxon>
        <taxon>Gammaproteobacteria</taxon>
        <taxon>Lysobacterales</taxon>
        <taxon>Lysobacteraceae</taxon>
        <taxon>Xanthomonas</taxon>
    </lineage>
</organism>
<dbReference type="AlphaFoldDB" id="Q5H3K6"/>
<feature type="domain" description="Transposase InsH N-terminal" evidence="7">
    <location>
        <begin position="75"/>
        <end position="167"/>
    </location>
</feature>
<evidence type="ECO:0000259" key="7">
    <source>
        <dbReference type="Pfam" id="PF05598"/>
    </source>
</evidence>
<protein>
    <submittedName>
        <fullName evidence="8">Transposase</fullName>
    </submittedName>
</protein>
<evidence type="ECO:0000256" key="1">
    <source>
        <dbReference type="ARBA" id="ARBA00003544"/>
    </source>
</evidence>
<evidence type="ECO:0000256" key="3">
    <source>
        <dbReference type="ARBA" id="ARBA00022578"/>
    </source>
</evidence>
<keyword evidence="5" id="KW-0233">DNA recombination</keyword>
<name>Q5H3K6_XANOR</name>
<dbReference type="InterPro" id="IPR047959">
    <property type="entry name" value="Transpos_IS5"/>
</dbReference>
<keyword evidence="3" id="KW-0815">Transposition</keyword>
<dbReference type="InterPro" id="IPR002559">
    <property type="entry name" value="Transposase_11"/>
</dbReference>
<dbReference type="HOGENOM" id="CLU_049873_1_2_6"/>
<keyword evidence="9" id="KW-1185">Reference proteome</keyword>
<sequence>MSVQQGHVADDPAALWIRAADKSVERCSDSGNVLASFRETLPPPPIQRQSHRRNGTTTMQLTFGDAEYNGKRKRTRREVFLAEMDQVVPWKGLLALIEPHYPKSGQPGRQPYRLETMLRIHFLQQWYALSDPSAEEALYDTVSMRRFAKIGGLDEVPDETTILHFRHLLERHDLARKLFNRVNAHLSRKGQSLRGGTIVDTTIIAAPSSTKNKQGERDPDMHQTKKGNQYDFGMKAHIGVDDDSGLVHHVECTAANVADITQAHKLLHGKEDTVCGDSGYTGLEKREEMKRKRTLRYLIAEKPSKLKQIKNKRELKLAKRWEHTKASLRAKVQHPFRVIKRQFGYVKVRYRGLVKNTAQMLTLFALSNLWLKRKELMPAAGKVCL</sequence>
<gene>
    <name evidence="8" type="primary">tnp</name>
    <name evidence="8" type="ordered locus">XOO1211</name>
</gene>
<dbReference type="Proteomes" id="UP000006735">
    <property type="component" value="Chromosome"/>
</dbReference>
<dbReference type="Pfam" id="PF01609">
    <property type="entry name" value="DDE_Tnp_1"/>
    <property type="match status" value="1"/>
</dbReference>
<dbReference type="NCBIfam" id="NF033581">
    <property type="entry name" value="transpos_IS5_4"/>
    <property type="match status" value="1"/>
</dbReference>
<dbReference type="STRING" id="291331.XOO1211"/>
<feature type="domain" description="Transposase IS4-like" evidence="6">
    <location>
        <begin position="194"/>
        <end position="369"/>
    </location>
</feature>
<dbReference type="PANTHER" id="PTHR35604">
    <property type="entry name" value="TRANSPOSASE INSH FOR INSERTION SEQUENCE ELEMENT IS5A-RELATED"/>
    <property type="match status" value="1"/>
</dbReference>
<dbReference type="KEGG" id="xoo:XOO1211"/>
<evidence type="ECO:0000313" key="9">
    <source>
        <dbReference type="Proteomes" id="UP000006735"/>
    </source>
</evidence>
<comment type="similarity">
    <text evidence="2">Belongs to the transposase 11 family.</text>
</comment>
<evidence type="ECO:0000256" key="4">
    <source>
        <dbReference type="ARBA" id="ARBA00023125"/>
    </source>
</evidence>
<dbReference type="EMBL" id="AE013598">
    <property type="protein sequence ID" value="AAW74465.1"/>
    <property type="molecule type" value="Genomic_DNA"/>
</dbReference>
<evidence type="ECO:0000259" key="6">
    <source>
        <dbReference type="Pfam" id="PF01609"/>
    </source>
</evidence>
<evidence type="ECO:0000256" key="2">
    <source>
        <dbReference type="ARBA" id="ARBA00010075"/>
    </source>
</evidence>
<keyword evidence="4" id="KW-0238">DNA-binding</keyword>
<dbReference type="GO" id="GO:0004803">
    <property type="term" value="F:transposase activity"/>
    <property type="evidence" value="ECO:0007669"/>
    <property type="project" value="InterPro"/>
</dbReference>
<comment type="function">
    <text evidence="1">Involved in the transposition of the insertion sequence IS5.</text>
</comment>